<comment type="caution">
    <text evidence="1">The sequence shown here is derived from an EMBL/GenBank/DDBJ whole genome shotgun (WGS) entry which is preliminary data.</text>
</comment>
<dbReference type="Gene3D" id="3.10.450.420">
    <property type="match status" value="1"/>
</dbReference>
<evidence type="ECO:0000313" key="1">
    <source>
        <dbReference type="EMBL" id="RNB85904.1"/>
    </source>
</evidence>
<dbReference type="InterPro" id="IPR053749">
    <property type="entry name" value="TA_system-associated_sf"/>
</dbReference>
<dbReference type="AlphaFoldDB" id="A0A3M8DCZ3"/>
<dbReference type="InterPro" id="IPR031841">
    <property type="entry name" value="Endopep_inhib"/>
</dbReference>
<dbReference type="EMBL" id="RHHQ01000013">
    <property type="protein sequence ID" value="RNB85904.1"/>
    <property type="molecule type" value="Genomic_DNA"/>
</dbReference>
<dbReference type="Proteomes" id="UP000271031">
    <property type="component" value="Unassembled WGS sequence"/>
</dbReference>
<dbReference type="RefSeq" id="WP_122919316.1">
    <property type="nucleotide sequence ID" value="NZ_RHHQ01000013.1"/>
</dbReference>
<gene>
    <name evidence="1" type="ORF">EDM56_18055</name>
</gene>
<reference evidence="1 2" key="1">
    <citation type="submission" date="2018-10" db="EMBL/GenBank/DDBJ databases">
        <title>Phylogenomics of Brevibacillus.</title>
        <authorList>
            <person name="Dunlap C."/>
        </authorList>
    </citation>
    <scope>NUCLEOTIDE SEQUENCE [LARGE SCALE GENOMIC DNA]</scope>
    <source>
        <strain evidence="1 2">JCM 15716</strain>
    </source>
</reference>
<proteinExistence type="predicted"/>
<evidence type="ECO:0000313" key="2">
    <source>
        <dbReference type="Proteomes" id="UP000271031"/>
    </source>
</evidence>
<dbReference type="PROSITE" id="PS51257">
    <property type="entry name" value="PROKAR_LIPOPROTEIN"/>
    <property type="match status" value="1"/>
</dbReference>
<accession>A0A3M8DCZ3</accession>
<organism evidence="1 2">
    <name type="scientific">Brevibacillus fluminis</name>
    <dbReference type="NCBI Taxonomy" id="511487"/>
    <lineage>
        <taxon>Bacteria</taxon>
        <taxon>Bacillati</taxon>
        <taxon>Bacillota</taxon>
        <taxon>Bacilli</taxon>
        <taxon>Bacillales</taxon>
        <taxon>Paenibacillaceae</taxon>
        <taxon>Brevibacillus</taxon>
    </lineage>
</organism>
<sequence length="205" mass="23532">MKRVIALLSFLLLVGCTGEHGEIKIKSITNPKNLHEKKKKEKVSAIDNPTYHKQDMLLFLNRAERVVEDLHFAAASLPDAKTVKEDGVTYRQMPKHLETKEAIIKHISRYWSKPLAEKIYNHLHTTVVKDKVYIAIPYPDFPMVISGKNTTIKNEGKDVLAVVTDATLPQFASDRTVTYRLVKDKKTHKYEISKRSGVYKKEIFE</sequence>
<name>A0A3M8DCZ3_9BACL</name>
<dbReference type="OrthoDB" id="2474863at2"/>
<dbReference type="Pfam" id="PF16800">
    <property type="entry name" value="Endopep_inhib"/>
    <property type="match status" value="1"/>
</dbReference>
<protein>
    <submittedName>
        <fullName evidence="1">Uncharacterized protein</fullName>
    </submittedName>
</protein>
<keyword evidence="2" id="KW-1185">Reference proteome</keyword>